<dbReference type="InterPro" id="IPR029051">
    <property type="entry name" value="DUF4352"/>
</dbReference>
<keyword evidence="2" id="KW-0812">Transmembrane</keyword>
<name>A0ABU0ZE43_9ACTN</name>
<protein>
    <submittedName>
        <fullName evidence="4">DUF4352 domain-containing protein</fullName>
    </submittedName>
</protein>
<feature type="domain" description="DUF4352" evidence="3">
    <location>
        <begin position="58"/>
        <end position="176"/>
    </location>
</feature>
<organism evidence="4 5">
    <name type="scientific">Phytohabitans maris</name>
    <dbReference type="NCBI Taxonomy" id="3071409"/>
    <lineage>
        <taxon>Bacteria</taxon>
        <taxon>Bacillati</taxon>
        <taxon>Actinomycetota</taxon>
        <taxon>Actinomycetes</taxon>
        <taxon>Micromonosporales</taxon>
        <taxon>Micromonosporaceae</taxon>
    </lineage>
</organism>
<evidence type="ECO:0000313" key="5">
    <source>
        <dbReference type="Proteomes" id="UP001230908"/>
    </source>
</evidence>
<sequence>MEEPSDGESGRGARVAVFIGAAIVLVSLCCCAGAVAAVVTWGDDAYRRLTHDRGDTVDVGQAGRDGAFEFTVSRIDCGVDQIGDSFVNQTAVGQFCLAELTIRNVGKRPATFADALQQAYGPEGDRYAPDSAAGILANSEQQLFQNQINPGNLITGVVVYDIPRDSHIAEMELHESEHTAGLRVTT</sequence>
<accession>A0ABU0ZE43</accession>
<keyword evidence="1" id="KW-0732">Signal</keyword>
<keyword evidence="2" id="KW-0472">Membrane</keyword>
<dbReference type="RefSeq" id="WP_308712599.1">
    <property type="nucleotide sequence ID" value="NZ_JAVHUY010000010.1"/>
</dbReference>
<dbReference type="Pfam" id="PF11611">
    <property type="entry name" value="DUF4352"/>
    <property type="match status" value="1"/>
</dbReference>
<proteinExistence type="predicted"/>
<keyword evidence="2" id="KW-1133">Transmembrane helix</keyword>
<keyword evidence="5" id="KW-1185">Reference proteome</keyword>
<evidence type="ECO:0000256" key="2">
    <source>
        <dbReference type="SAM" id="Phobius"/>
    </source>
</evidence>
<feature type="transmembrane region" description="Helical" evidence="2">
    <location>
        <begin position="15"/>
        <end position="39"/>
    </location>
</feature>
<evidence type="ECO:0000313" key="4">
    <source>
        <dbReference type="EMBL" id="MDQ7905326.1"/>
    </source>
</evidence>
<dbReference type="InterPro" id="IPR029050">
    <property type="entry name" value="Immunoprotect_excell_Ig-like"/>
</dbReference>
<reference evidence="4 5" key="1">
    <citation type="submission" date="2023-08" db="EMBL/GenBank/DDBJ databases">
        <title>Phytohabitans sansha sp. nov., isolated from marine sediment.</title>
        <authorList>
            <person name="Zhao Y."/>
            <person name="Yi K."/>
        </authorList>
    </citation>
    <scope>NUCLEOTIDE SEQUENCE [LARGE SCALE GENOMIC DNA]</scope>
    <source>
        <strain evidence="4 5">ZYX-F-186</strain>
    </source>
</reference>
<evidence type="ECO:0000256" key="1">
    <source>
        <dbReference type="ARBA" id="ARBA00022729"/>
    </source>
</evidence>
<dbReference type="Proteomes" id="UP001230908">
    <property type="component" value="Unassembled WGS sequence"/>
</dbReference>
<dbReference type="EMBL" id="JAVHUY010000010">
    <property type="protein sequence ID" value="MDQ7905326.1"/>
    <property type="molecule type" value="Genomic_DNA"/>
</dbReference>
<evidence type="ECO:0000259" key="3">
    <source>
        <dbReference type="Pfam" id="PF11611"/>
    </source>
</evidence>
<dbReference type="Gene3D" id="2.60.40.1240">
    <property type="match status" value="1"/>
</dbReference>
<gene>
    <name evidence="4" type="ORF">RB614_12405</name>
</gene>
<comment type="caution">
    <text evidence="4">The sequence shown here is derived from an EMBL/GenBank/DDBJ whole genome shotgun (WGS) entry which is preliminary data.</text>
</comment>